<reference evidence="1" key="1">
    <citation type="submission" date="2022-06" db="EMBL/GenBank/DDBJ databases">
        <title>Vallitalea longa sp. nov., an anaerobic bacterium isolated from marine sediment.</title>
        <authorList>
            <person name="Hirano S."/>
            <person name="Terahara T."/>
            <person name="Mori K."/>
            <person name="Hamada M."/>
            <person name="Matsumoto R."/>
            <person name="Kobayashi T."/>
        </authorList>
    </citation>
    <scope>NUCLEOTIDE SEQUENCE</scope>
    <source>
        <strain evidence="1">SH18-1</strain>
    </source>
</reference>
<name>A0A9W5YD39_9FIRM</name>
<organism evidence="1 2">
    <name type="scientific">Vallitalea longa</name>
    <dbReference type="NCBI Taxonomy" id="2936439"/>
    <lineage>
        <taxon>Bacteria</taxon>
        <taxon>Bacillati</taxon>
        <taxon>Bacillota</taxon>
        <taxon>Clostridia</taxon>
        <taxon>Lachnospirales</taxon>
        <taxon>Vallitaleaceae</taxon>
        <taxon>Vallitalea</taxon>
    </lineage>
</organism>
<sequence length="227" mass="26642">MWSTLKSFYDSKEWKKFRKMIILQRGPVCEDCGKLITENKQIEVHHEELLTINNVNDVMVSLNPDKVKVLCNGCHNKRHDRFQGGHKKKEKNVYIIYGPPCSGKTTYVLEHKTDNDIVINIDRLYEAVTLLPRYNKPDKLLFNVISIQKTLIDNIKTRYGKWDNAWVIGGYADKYKRDRLAKELGAELILMNITKEECLSRLKSSNDGRSIKEYSSYIDKWFKSYKE</sequence>
<dbReference type="Gene3D" id="3.40.50.300">
    <property type="entry name" value="P-loop containing nucleotide triphosphate hydrolases"/>
    <property type="match status" value="1"/>
</dbReference>
<evidence type="ECO:0000313" key="2">
    <source>
        <dbReference type="Proteomes" id="UP001144256"/>
    </source>
</evidence>
<gene>
    <name evidence="1" type="ORF">SH1V18_15030</name>
</gene>
<accession>A0A9W5YD39</accession>
<dbReference type="SUPFAM" id="SSF52540">
    <property type="entry name" value="P-loop containing nucleoside triphosphate hydrolases"/>
    <property type="match status" value="1"/>
</dbReference>
<dbReference type="InterPro" id="IPR027417">
    <property type="entry name" value="P-loop_NTPase"/>
</dbReference>
<evidence type="ECO:0000313" key="1">
    <source>
        <dbReference type="EMBL" id="GKX29023.1"/>
    </source>
</evidence>
<dbReference type="RefSeq" id="WP_281814091.1">
    <property type="nucleotide sequence ID" value="NZ_BRLB01000002.1"/>
</dbReference>
<proteinExistence type="predicted"/>
<keyword evidence="2" id="KW-1185">Reference proteome</keyword>
<dbReference type="Proteomes" id="UP001144256">
    <property type="component" value="Unassembled WGS sequence"/>
</dbReference>
<dbReference type="EMBL" id="BRLB01000002">
    <property type="protein sequence ID" value="GKX29023.1"/>
    <property type="molecule type" value="Genomic_DNA"/>
</dbReference>
<evidence type="ECO:0008006" key="3">
    <source>
        <dbReference type="Google" id="ProtNLM"/>
    </source>
</evidence>
<comment type="caution">
    <text evidence="1">The sequence shown here is derived from an EMBL/GenBank/DDBJ whole genome shotgun (WGS) entry which is preliminary data.</text>
</comment>
<protein>
    <recommendedName>
        <fullName evidence="3">HNH endonuclease</fullName>
    </recommendedName>
</protein>
<dbReference type="AlphaFoldDB" id="A0A9W5YD39"/>